<dbReference type="AlphaFoldDB" id="A0AAV9RAH7"/>
<keyword evidence="2" id="KW-0964">Secreted</keyword>
<evidence type="ECO:0000256" key="5">
    <source>
        <dbReference type="ARBA" id="ARBA00022729"/>
    </source>
</evidence>
<dbReference type="InterPro" id="IPR018097">
    <property type="entry name" value="EGF_Ca-bd_CS"/>
</dbReference>
<dbReference type="FunFam" id="2.10.25.10:FF:000068">
    <property type="entry name" value="Latent transforming growth factor beta binding protein 3"/>
    <property type="match status" value="1"/>
</dbReference>
<accession>A0AAV9RAH7</accession>
<feature type="domain" description="EGF-like" evidence="12">
    <location>
        <begin position="293"/>
        <end position="334"/>
    </location>
</feature>
<dbReference type="InterPro" id="IPR036773">
    <property type="entry name" value="TB_dom_sf"/>
</dbReference>
<dbReference type="PROSITE" id="PS00010">
    <property type="entry name" value="ASX_HYDROXYL"/>
    <property type="match status" value="4"/>
</dbReference>
<evidence type="ECO:0000256" key="3">
    <source>
        <dbReference type="ARBA" id="ARBA00022530"/>
    </source>
</evidence>
<dbReference type="PROSITE" id="PS01187">
    <property type="entry name" value="EGF_CA"/>
    <property type="match status" value="2"/>
</dbReference>
<keyword evidence="5 11" id="KW-0732">Signal</keyword>
<name>A0AAV9RAH7_9TELE</name>
<feature type="domain" description="EGF-like" evidence="12">
    <location>
        <begin position="151"/>
        <end position="183"/>
    </location>
</feature>
<evidence type="ECO:0000313" key="15">
    <source>
        <dbReference type="Proteomes" id="UP001311232"/>
    </source>
</evidence>
<dbReference type="Proteomes" id="UP001311232">
    <property type="component" value="Unassembled WGS sequence"/>
</dbReference>
<dbReference type="PROSITE" id="PS51364">
    <property type="entry name" value="TB"/>
    <property type="match status" value="2"/>
</dbReference>
<keyword evidence="7 9" id="KW-1015">Disulfide bond</keyword>
<evidence type="ECO:0000313" key="14">
    <source>
        <dbReference type="EMBL" id="KAK5605390.1"/>
    </source>
</evidence>
<reference evidence="14 15" key="1">
    <citation type="submission" date="2021-06" db="EMBL/GenBank/DDBJ databases">
        <authorList>
            <person name="Palmer J.M."/>
        </authorList>
    </citation>
    <scope>NUCLEOTIDE SEQUENCE [LARGE SCALE GENOMIC DNA]</scope>
    <source>
        <strain evidence="14 15">MEX-2019</strain>
        <tissue evidence="14">Muscle</tissue>
    </source>
</reference>
<comment type="caution">
    <text evidence="9">Lacks conserved residue(s) required for the propagation of feature annotation.</text>
</comment>
<feature type="domain" description="EGF-like" evidence="12">
    <location>
        <begin position="558"/>
        <end position="599"/>
    </location>
</feature>
<dbReference type="PROSITE" id="PS01186">
    <property type="entry name" value="EGF_2"/>
    <property type="match status" value="4"/>
</dbReference>
<feature type="domain" description="TB" evidence="13">
    <location>
        <begin position="339"/>
        <end position="392"/>
    </location>
</feature>
<protein>
    <recommendedName>
        <fullName evidence="16">Fibrillin 1</fullName>
    </recommendedName>
</protein>
<dbReference type="InterPro" id="IPR000742">
    <property type="entry name" value="EGF"/>
</dbReference>
<feature type="disulfide bond" evidence="9">
    <location>
        <begin position="155"/>
        <end position="165"/>
    </location>
</feature>
<dbReference type="InterPro" id="IPR049388">
    <property type="entry name" value="FBN_EGF_N"/>
</dbReference>
<dbReference type="Gene3D" id="2.10.25.10">
    <property type="entry name" value="Laminin"/>
    <property type="match status" value="7"/>
</dbReference>
<dbReference type="Pfam" id="PF07645">
    <property type="entry name" value="EGF_CA"/>
    <property type="match status" value="4"/>
</dbReference>
<feature type="disulfide bond" evidence="9">
    <location>
        <begin position="173"/>
        <end position="182"/>
    </location>
</feature>
<keyword evidence="4 9" id="KW-0245">EGF-like domain</keyword>
<dbReference type="SUPFAM" id="SSF57184">
    <property type="entry name" value="Growth factor receptor domain"/>
    <property type="match status" value="2"/>
</dbReference>
<dbReference type="FunFam" id="2.10.25.10:FF:000003">
    <property type="entry name" value="fibrillin-1 isoform X1"/>
    <property type="match status" value="3"/>
</dbReference>
<dbReference type="FunFam" id="3.90.290.10:FF:000003">
    <property type="entry name" value="Fibrillin 3"/>
    <property type="match status" value="1"/>
</dbReference>
<organism evidence="14 15">
    <name type="scientific">Crenichthys baileyi</name>
    <name type="common">White River springfish</name>
    <dbReference type="NCBI Taxonomy" id="28760"/>
    <lineage>
        <taxon>Eukaryota</taxon>
        <taxon>Metazoa</taxon>
        <taxon>Chordata</taxon>
        <taxon>Craniata</taxon>
        <taxon>Vertebrata</taxon>
        <taxon>Euteleostomi</taxon>
        <taxon>Actinopterygii</taxon>
        <taxon>Neopterygii</taxon>
        <taxon>Teleostei</taxon>
        <taxon>Neoteleostei</taxon>
        <taxon>Acanthomorphata</taxon>
        <taxon>Ovalentaria</taxon>
        <taxon>Atherinomorphae</taxon>
        <taxon>Cyprinodontiformes</taxon>
        <taxon>Goodeidae</taxon>
        <taxon>Crenichthys</taxon>
    </lineage>
</organism>
<keyword evidence="6" id="KW-0677">Repeat</keyword>
<dbReference type="InterPro" id="IPR009030">
    <property type="entry name" value="Growth_fac_rcpt_cys_sf"/>
</dbReference>
<keyword evidence="15" id="KW-1185">Reference proteome</keyword>
<evidence type="ECO:0000256" key="1">
    <source>
        <dbReference type="ARBA" id="ARBA00004498"/>
    </source>
</evidence>
<dbReference type="CDD" id="cd00054">
    <property type="entry name" value="EGF_CA"/>
    <property type="match status" value="4"/>
</dbReference>
<evidence type="ECO:0000256" key="2">
    <source>
        <dbReference type="ARBA" id="ARBA00022525"/>
    </source>
</evidence>
<dbReference type="InterPro" id="IPR001881">
    <property type="entry name" value="EGF-like_Ca-bd_dom"/>
</dbReference>
<feature type="domain" description="EGF-like" evidence="12">
    <location>
        <begin position="251"/>
        <end position="292"/>
    </location>
</feature>
<gene>
    <name evidence="14" type="ORF">CRENBAI_025589</name>
</gene>
<feature type="signal peptide" evidence="11">
    <location>
        <begin position="1"/>
        <end position="29"/>
    </location>
</feature>
<evidence type="ECO:0000256" key="7">
    <source>
        <dbReference type="ARBA" id="ARBA00023157"/>
    </source>
</evidence>
<keyword evidence="8" id="KW-0325">Glycoprotein</keyword>
<feature type="domain" description="TB" evidence="13">
    <location>
        <begin position="189"/>
        <end position="232"/>
    </location>
</feature>
<evidence type="ECO:0000259" key="12">
    <source>
        <dbReference type="PROSITE" id="PS50026"/>
    </source>
</evidence>
<dbReference type="SMART" id="SM00181">
    <property type="entry name" value="EGF"/>
    <property type="match status" value="8"/>
</dbReference>
<evidence type="ECO:0000256" key="10">
    <source>
        <dbReference type="SAM" id="MobiDB-lite"/>
    </source>
</evidence>
<evidence type="ECO:0000259" key="13">
    <source>
        <dbReference type="PROSITE" id="PS51364"/>
    </source>
</evidence>
<feature type="region of interest" description="Disordered" evidence="10">
    <location>
        <begin position="34"/>
        <end position="58"/>
    </location>
</feature>
<dbReference type="InterPro" id="IPR049883">
    <property type="entry name" value="NOTCH1_EGF-like"/>
</dbReference>
<dbReference type="InterPro" id="IPR000152">
    <property type="entry name" value="EGF-type_Asp/Asn_hydroxyl_site"/>
</dbReference>
<keyword evidence="3" id="KW-0272">Extracellular matrix</keyword>
<sequence>MPGRKRAGRLLQLAVALLALLSLFGGLGGAAKEVDTEDSEPVTRHTDTRVNRAKRRGGTDVLRGQIHHTPVVDKSHLQLFTETEIGPAICRSSCGDGFCSRPNICTCPNGQIAPTCGSKSVQHCNIRCMNGGTCAEDSCQCQKGYVGNHCGQPVCENGCLNGGRCVAPNRCVCTYGFTGAQCERDYRTGPCFASVNNQMCQGQLTGIVCTKTLCCATVGRAWGHPCEMCPAQPQPCRRGFIPNHRTGACQDVDECQAIPGICQGGNCINTVGSFECKCPAGHKFNEISQKCEDLDECSNIPGLCGVGECYNTVGSYVCKCPQGYYTSVDGSRCLDTRGGYCYGSLLNGRCANQNSQSMTKMQCCCDSGRCWSDGSMPEMCPIRGTEEYQRLCIQIPDPGVVIPGRVPGTPDLPGIYPIPIPGQVPGEIPGQIPIQVPGQIPGHRPVVIPGQIPGQYPGQVPVLPPPPGPNIQTQNITNMCQAFRNLCLNGRCIPMLGIGYRCECNMGFKLDTRGECIDEDECDRSPCAHGECMNTPGSYICQCPPGFQTTATRTECRDLDECVANGRICNNGRCVNTEGSFHCVCNAGFEISADGKNCQGPLSSDIYI</sequence>
<dbReference type="PANTHER" id="PTHR24040">
    <property type="entry name" value="LAMININ G-LIKE DOMAIN-CONTAINING PROTEIN"/>
    <property type="match status" value="1"/>
</dbReference>
<dbReference type="Gene3D" id="3.90.290.10">
    <property type="entry name" value="TGF-beta binding (TB) domain"/>
    <property type="match status" value="2"/>
</dbReference>
<feature type="chain" id="PRO_5043564163" description="Fibrillin 1" evidence="11">
    <location>
        <begin position="30"/>
        <end position="608"/>
    </location>
</feature>
<comment type="caution">
    <text evidence="14">The sequence shown here is derived from an EMBL/GenBank/DDBJ whole genome shotgun (WGS) entry which is preliminary data.</text>
</comment>
<dbReference type="FunFam" id="3.90.290.10:FF:000020">
    <property type="entry name" value="Fibrillin-1"/>
    <property type="match status" value="1"/>
</dbReference>
<feature type="disulfide bond" evidence="9">
    <location>
        <begin position="522"/>
        <end position="532"/>
    </location>
</feature>
<evidence type="ECO:0000256" key="11">
    <source>
        <dbReference type="SAM" id="SignalP"/>
    </source>
</evidence>
<dbReference type="FunFam" id="2.10.25.10:FF:000097">
    <property type="entry name" value="Fibrillin 2"/>
    <property type="match status" value="1"/>
</dbReference>
<comment type="subcellular location">
    <subcellularLocation>
        <location evidence="1">Secreted</location>
        <location evidence="1">Extracellular space</location>
        <location evidence="1">Extracellular matrix</location>
    </subcellularLocation>
</comment>
<dbReference type="InterPro" id="IPR017878">
    <property type="entry name" value="TB_dom"/>
</dbReference>
<evidence type="ECO:0000256" key="9">
    <source>
        <dbReference type="PROSITE-ProRule" id="PRU00076"/>
    </source>
</evidence>
<dbReference type="SMART" id="SM00179">
    <property type="entry name" value="EGF_CA"/>
    <property type="match status" value="5"/>
</dbReference>
<dbReference type="Pfam" id="PF00683">
    <property type="entry name" value="TB"/>
    <property type="match status" value="2"/>
</dbReference>
<dbReference type="PROSITE" id="PS00022">
    <property type="entry name" value="EGF_1"/>
    <property type="match status" value="1"/>
</dbReference>
<dbReference type="PROSITE" id="PS50026">
    <property type="entry name" value="EGF_3"/>
    <property type="match status" value="5"/>
</dbReference>
<evidence type="ECO:0008006" key="16">
    <source>
        <dbReference type="Google" id="ProtNLM"/>
    </source>
</evidence>
<dbReference type="EMBL" id="JAHHUM010002306">
    <property type="protein sequence ID" value="KAK5605390.1"/>
    <property type="molecule type" value="Genomic_DNA"/>
</dbReference>
<dbReference type="Pfam" id="PF21364">
    <property type="entry name" value="EGF_FBN_1st"/>
    <property type="match status" value="1"/>
</dbReference>
<evidence type="ECO:0000256" key="8">
    <source>
        <dbReference type="ARBA" id="ARBA00023180"/>
    </source>
</evidence>
<feature type="domain" description="EGF-like" evidence="12">
    <location>
        <begin position="518"/>
        <end position="557"/>
    </location>
</feature>
<dbReference type="SUPFAM" id="SSF57581">
    <property type="entry name" value="TB module/8-cys domain"/>
    <property type="match status" value="2"/>
</dbReference>
<evidence type="ECO:0000256" key="6">
    <source>
        <dbReference type="ARBA" id="ARBA00022737"/>
    </source>
</evidence>
<dbReference type="InterPro" id="IPR051145">
    <property type="entry name" value="GAS-SHBG-PROS"/>
</dbReference>
<proteinExistence type="predicted"/>
<feature type="compositionally biased region" description="Basic and acidic residues" evidence="10">
    <location>
        <begin position="41"/>
        <end position="50"/>
    </location>
</feature>
<dbReference type="PANTHER" id="PTHR24040:SF8">
    <property type="entry name" value="FIBRILLIN 1"/>
    <property type="match status" value="1"/>
</dbReference>
<evidence type="ECO:0000256" key="4">
    <source>
        <dbReference type="ARBA" id="ARBA00022536"/>
    </source>
</evidence>
<dbReference type="GO" id="GO:0005509">
    <property type="term" value="F:calcium ion binding"/>
    <property type="evidence" value="ECO:0007669"/>
    <property type="project" value="InterPro"/>
</dbReference>